<gene>
    <name evidence="2" type="ORF">ACFO5K_06515</name>
</gene>
<evidence type="ECO:0000313" key="2">
    <source>
        <dbReference type="EMBL" id="MFC4373751.1"/>
    </source>
</evidence>
<dbReference type="EMBL" id="JBHSDL010000006">
    <property type="protein sequence ID" value="MFC4373751.1"/>
    <property type="molecule type" value="Genomic_DNA"/>
</dbReference>
<reference evidence="3" key="1">
    <citation type="journal article" date="2019" name="Int. J. Syst. Evol. Microbiol.">
        <title>The Global Catalogue of Microorganisms (GCM) 10K type strain sequencing project: providing services to taxonomists for standard genome sequencing and annotation.</title>
        <authorList>
            <consortium name="The Broad Institute Genomics Platform"/>
            <consortium name="The Broad Institute Genome Sequencing Center for Infectious Disease"/>
            <person name="Wu L."/>
            <person name="Ma J."/>
        </authorList>
    </citation>
    <scope>NUCLEOTIDE SEQUENCE [LARGE SCALE GENOMIC DNA]</scope>
    <source>
        <strain evidence="3">IBRC-M 10490</strain>
    </source>
</reference>
<proteinExistence type="predicted"/>
<dbReference type="PROSITE" id="PS51459">
    <property type="entry name" value="FIDO"/>
    <property type="match status" value="1"/>
</dbReference>
<dbReference type="RefSeq" id="WP_378557262.1">
    <property type="nucleotide sequence ID" value="NZ_JBHSDL010000006.1"/>
</dbReference>
<dbReference type="SUPFAM" id="SSF140931">
    <property type="entry name" value="Fic-like"/>
    <property type="match status" value="1"/>
</dbReference>
<dbReference type="PANTHER" id="PTHR13504">
    <property type="entry name" value="FIDO DOMAIN-CONTAINING PROTEIN DDB_G0283145"/>
    <property type="match status" value="1"/>
</dbReference>
<accession>A0ABV8VEQ7</accession>
<comment type="caution">
    <text evidence="2">The sequence shown here is derived from an EMBL/GenBank/DDBJ whole genome shotgun (WGS) entry which is preliminary data.</text>
</comment>
<organism evidence="2 3">
    <name type="scientific">Nocardia halotolerans</name>
    <dbReference type="NCBI Taxonomy" id="1755878"/>
    <lineage>
        <taxon>Bacteria</taxon>
        <taxon>Bacillati</taxon>
        <taxon>Actinomycetota</taxon>
        <taxon>Actinomycetes</taxon>
        <taxon>Mycobacteriales</taxon>
        <taxon>Nocardiaceae</taxon>
        <taxon>Nocardia</taxon>
    </lineage>
</organism>
<dbReference type="Gene3D" id="1.10.3290.10">
    <property type="entry name" value="Fido-like domain"/>
    <property type="match status" value="1"/>
</dbReference>
<dbReference type="Pfam" id="PF02661">
    <property type="entry name" value="Fic"/>
    <property type="match status" value="1"/>
</dbReference>
<dbReference type="InterPro" id="IPR040198">
    <property type="entry name" value="Fido_containing"/>
</dbReference>
<name>A0ABV8VEQ7_9NOCA</name>
<dbReference type="Proteomes" id="UP001595844">
    <property type="component" value="Unassembled WGS sequence"/>
</dbReference>
<dbReference type="InterPro" id="IPR025230">
    <property type="entry name" value="DUF4172"/>
</dbReference>
<dbReference type="Pfam" id="PF13776">
    <property type="entry name" value="DUF4172"/>
    <property type="match status" value="1"/>
</dbReference>
<dbReference type="InterPro" id="IPR036597">
    <property type="entry name" value="Fido-like_dom_sf"/>
</dbReference>
<dbReference type="PANTHER" id="PTHR13504:SF33">
    <property type="entry name" value="FIC FAMILY PROTEIN"/>
    <property type="match status" value="1"/>
</dbReference>
<feature type="domain" description="Fido" evidence="1">
    <location>
        <begin position="166"/>
        <end position="323"/>
    </location>
</feature>
<protein>
    <submittedName>
        <fullName evidence="2">Fic family protein</fullName>
    </submittedName>
</protein>
<evidence type="ECO:0000313" key="3">
    <source>
        <dbReference type="Proteomes" id="UP001595844"/>
    </source>
</evidence>
<keyword evidence="3" id="KW-1185">Reference proteome</keyword>
<evidence type="ECO:0000259" key="1">
    <source>
        <dbReference type="PROSITE" id="PS51459"/>
    </source>
</evidence>
<sequence>MLDLGTAPDLRRSFRTLLATSDTFGSSAPCSDQPHIHFILCSEYTYNRCMTSREYIWEDADWPHLTYDAARLVKPTAAVALAQGRLHGRLTHADDDTQERAGLEALTTDVVQSSAIEGELLDAASVRSSIARRLGVDIGATTPTDRRVDGVVEMILDATRHHDHPVTPERLFGWHAGLFPTGYSGISRISVGGWRTDQTGPMQVISGPYGKQVVHFEAPPASRLDDDMHRFLTWLDAETPEPALLKAGLAHLWFVTIHPFDDGNGRIARAIGDLALARSEHSHRRFYSLSAQIQRDRKNYYAILERTQRGNLDVTDWLLWFLDALHRSIINADTIIDAALAKASFWRTWHTTPMNPRQIDMLNRILDGFHGKLTTRKWAIITKTSQASALRDINELIDLGILRRCDASGRSTSYELITSGAAADRRPW</sequence>
<dbReference type="InterPro" id="IPR003812">
    <property type="entry name" value="Fido"/>
</dbReference>